<organism evidence="2 3">
    <name type="scientific">Microdochium bolleyi</name>
    <dbReference type="NCBI Taxonomy" id="196109"/>
    <lineage>
        <taxon>Eukaryota</taxon>
        <taxon>Fungi</taxon>
        <taxon>Dikarya</taxon>
        <taxon>Ascomycota</taxon>
        <taxon>Pezizomycotina</taxon>
        <taxon>Sordariomycetes</taxon>
        <taxon>Xylariomycetidae</taxon>
        <taxon>Xylariales</taxon>
        <taxon>Microdochiaceae</taxon>
        <taxon>Microdochium</taxon>
    </lineage>
</organism>
<name>A0A136IKC2_9PEZI</name>
<evidence type="ECO:0000256" key="1">
    <source>
        <dbReference type="SAM" id="Phobius"/>
    </source>
</evidence>
<feature type="transmembrane region" description="Helical" evidence="1">
    <location>
        <begin position="7"/>
        <end position="29"/>
    </location>
</feature>
<proteinExistence type="predicted"/>
<keyword evidence="3" id="KW-1185">Reference proteome</keyword>
<dbReference type="AlphaFoldDB" id="A0A136IKC2"/>
<dbReference type="Proteomes" id="UP000070501">
    <property type="component" value="Unassembled WGS sequence"/>
</dbReference>
<keyword evidence="1" id="KW-1133">Transmembrane helix</keyword>
<sequence>MLRLARVLYALPSTIPPFAMFFAAIRLALRRSWGTDPGDATTISIALGRSGGKIPISAASTSDPTR</sequence>
<evidence type="ECO:0000313" key="3">
    <source>
        <dbReference type="Proteomes" id="UP000070501"/>
    </source>
</evidence>
<accession>A0A136IKC2</accession>
<gene>
    <name evidence="2" type="ORF">Micbo1qcDRAFT_169461</name>
</gene>
<keyword evidence="1" id="KW-0812">Transmembrane</keyword>
<protein>
    <submittedName>
        <fullName evidence="2">Uncharacterized protein</fullName>
    </submittedName>
</protein>
<dbReference type="EMBL" id="KQ964283">
    <property type="protein sequence ID" value="KXJ85393.1"/>
    <property type="molecule type" value="Genomic_DNA"/>
</dbReference>
<reference evidence="3" key="1">
    <citation type="submission" date="2016-02" db="EMBL/GenBank/DDBJ databases">
        <title>Draft genome sequence of Microdochium bolleyi, a fungal endophyte of beachgrass.</title>
        <authorList>
            <consortium name="DOE Joint Genome Institute"/>
            <person name="David A.S."/>
            <person name="May G."/>
            <person name="Haridas S."/>
            <person name="Lim J."/>
            <person name="Wang M."/>
            <person name="Labutti K."/>
            <person name="Lipzen A."/>
            <person name="Barry K."/>
            <person name="Grigoriev I.V."/>
        </authorList>
    </citation>
    <scope>NUCLEOTIDE SEQUENCE [LARGE SCALE GENOMIC DNA]</scope>
    <source>
        <strain evidence="3">J235TASD1</strain>
    </source>
</reference>
<feature type="non-terminal residue" evidence="2">
    <location>
        <position position="66"/>
    </location>
</feature>
<evidence type="ECO:0000313" key="2">
    <source>
        <dbReference type="EMBL" id="KXJ85393.1"/>
    </source>
</evidence>
<dbReference type="InParanoid" id="A0A136IKC2"/>
<keyword evidence="1" id="KW-0472">Membrane</keyword>